<dbReference type="InterPro" id="IPR029032">
    <property type="entry name" value="AhpD-like"/>
</dbReference>
<feature type="domain" description="Carboxymuconolactone decarboxylase-like" evidence="1">
    <location>
        <begin position="26"/>
        <end position="108"/>
    </location>
</feature>
<dbReference type="PANTHER" id="PTHR33930:SF2">
    <property type="entry name" value="BLR3452 PROTEIN"/>
    <property type="match status" value="1"/>
</dbReference>
<dbReference type="EMBL" id="FMZA01000005">
    <property type="protein sequence ID" value="SDC28047.1"/>
    <property type="molecule type" value="Genomic_DNA"/>
</dbReference>
<keyword evidence="2" id="KW-0575">Peroxidase</keyword>
<sequence length="128" mass="14033">MEQESVMQEALQQYKEGIGIFERHLPEVARQYRRFTEACFAEGDLSVKNKHLIGVALGVMTNDEYCIIYHTKGSVDHGATEKEVLEAAAVAGAFGGGMAMSQAVTMLQEALKEFQNGHGTDPGQSMKH</sequence>
<dbReference type="InterPro" id="IPR003779">
    <property type="entry name" value="CMD-like"/>
</dbReference>
<dbReference type="SUPFAM" id="SSF69118">
    <property type="entry name" value="AhpD-like"/>
    <property type="match status" value="1"/>
</dbReference>
<organism evidence="2 3">
    <name type="scientific">Melghirimyces thermohalophilus</name>
    <dbReference type="NCBI Taxonomy" id="1236220"/>
    <lineage>
        <taxon>Bacteria</taxon>
        <taxon>Bacillati</taxon>
        <taxon>Bacillota</taxon>
        <taxon>Bacilli</taxon>
        <taxon>Bacillales</taxon>
        <taxon>Thermoactinomycetaceae</taxon>
        <taxon>Melghirimyces</taxon>
    </lineage>
</organism>
<keyword evidence="2" id="KW-0560">Oxidoreductase</keyword>
<name>A0A1G6KAU0_9BACL</name>
<evidence type="ECO:0000259" key="1">
    <source>
        <dbReference type="Pfam" id="PF02627"/>
    </source>
</evidence>
<dbReference type="AlphaFoldDB" id="A0A1G6KAU0"/>
<dbReference type="OrthoDB" id="1683318at2"/>
<dbReference type="Gene3D" id="1.20.1290.10">
    <property type="entry name" value="AhpD-like"/>
    <property type="match status" value="1"/>
</dbReference>
<gene>
    <name evidence="2" type="ORF">SAMN04488112_105154</name>
</gene>
<evidence type="ECO:0000313" key="3">
    <source>
        <dbReference type="Proteomes" id="UP000199387"/>
    </source>
</evidence>
<protein>
    <submittedName>
        <fullName evidence="2">Alkylhydroperoxidase AhpD family core domain-containing protein</fullName>
    </submittedName>
</protein>
<dbReference type="RefSeq" id="WP_091567332.1">
    <property type="nucleotide sequence ID" value="NZ_FMZA01000005.1"/>
</dbReference>
<dbReference type="GO" id="GO:0051920">
    <property type="term" value="F:peroxiredoxin activity"/>
    <property type="evidence" value="ECO:0007669"/>
    <property type="project" value="InterPro"/>
</dbReference>
<proteinExistence type="predicted"/>
<dbReference type="PANTHER" id="PTHR33930">
    <property type="entry name" value="ALKYL HYDROPEROXIDE REDUCTASE AHPD"/>
    <property type="match status" value="1"/>
</dbReference>
<evidence type="ECO:0000313" key="2">
    <source>
        <dbReference type="EMBL" id="SDC28047.1"/>
    </source>
</evidence>
<keyword evidence="3" id="KW-1185">Reference proteome</keyword>
<dbReference type="STRING" id="1236220.SAMN04488112_105154"/>
<dbReference type="Pfam" id="PF02627">
    <property type="entry name" value="CMD"/>
    <property type="match status" value="1"/>
</dbReference>
<accession>A0A1G6KAU0</accession>
<reference evidence="2 3" key="1">
    <citation type="submission" date="2016-10" db="EMBL/GenBank/DDBJ databases">
        <authorList>
            <person name="de Groot N.N."/>
        </authorList>
    </citation>
    <scope>NUCLEOTIDE SEQUENCE [LARGE SCALE GENOMIC DNA]</scope>
    <source>
        <strain evidence="2 3">DSM 45514</strain>
    </source>
</reference>
<dbReference type="Proteomes" id="UP000199387">
    <property type="component" value="Unassembled WGS sequence"/>
</dbReference>